<dbReference type="PANTHER" id="PTHR11774:SF6">
    <property type="entry name" value="PROTEIN FARNESYLTRANSFERASE SUBUNIT BETA"/>
    <property type="match status" value="1"/>
</dbReference>
<keyword evidence="6 9" id="KW-0479">Metal-binding</keyword>
<evidence type="ECO:0000313" key="12">
    <source>
        <dbReference type="Proteomes" id="UP000236544"/>
    </source>
</evidence>
<evidence type="ECO:0000256" key="5">
    <source>
        <dbReference type="ARBA" id="ARBA00022679"/>
    </source>
</evidence>
<dbReference type="Gene3D" id="1.50.10.20">
    <property type="match status" value="1"/>
</dbReference>
<protein>
    <recommendedName>
        <fullName evidence="3 9">Protein farnesyltransferase subunit beta</fullName>
        <shortName evidence="9">FTase-beta</shortName>
        <ecNumber evidence="2 9">2.5.1.58</ecNumber>
    </recommendedName>
</protein>
<evidence type="ECO:0000256" key="4">
    <source>
        <dbReference type="ARBA" id="ARBA00022602"/>
    </source>
</evidence>
<proteinExistence type="inferred from homology"/>
<keyword evidence="8 9" id="KW-0862">Zinc</keyword>
<dbReference type="GO" id="GO:0008270">
    <property type="term" value="F:zinc ion binding"/>
    <property type="evidence" value="ECO:0007669"/>
    <property type="project" value="UniProtKB-UniRule"/>
</dbReference>
<dbReference type="Pfam" id="PF00432">
    <property type="entry name" value="Prenyltrans"/>
    <property type="match status" value="1"/>
</dbReference>
<comment type="subunit">
    <text evidence="9">Heterodimer of an alpha and a beta subunit.</text>
</comment>
<evidence type="ECO:0000313" key="11">
    <source>
        <dbReference type="EMBL" id="CUS22047.1"/>
    </source>
</evidence>
<evidence type="ECO:0000256" key="7">
    <source>
        <dbReference type="ARBA" id="ARBA00022737"/>
    </source>
</evidence>
<evidence type="ECO:0000256" key="2">
    <source>
        <dbReference type="ARBA" id="ARBA00012702"/>
    </source>
</evidence>
<comment type="similarity">
    <text evidence="1 9">Belongs to the protein prenyltransferase subunit beta family.</text>
</comment>
<keyword evidence="12" id="KW-1185">Reference proteome</keyword>
<dbReference type="PANTHER" id="PTHR11774">
    <property type="entry name" value="GERANYLGERANYL TRANSFERASE TYPE BETA SUBUNIT"/>
    <property type="match status" value="1"/>
</dbReference>
<accession>A0A0P1KSR1</accession>
<dbReference type="InterPro" id="IPR008930">
    <property type="entry name" value="Terpenoid_cyclase/PrenylTrfase"/>
</dbReference>
<dbReference type="InterPro" id="IPR026872">
    <property type="entry name" value="FTB"/>
</dbReference>
<keyword evidence="4 9" id="KW-0637">Prenyltransferase</keyword>
<dbReference type="EMBL" id="LN890563">
    <property type="protein sequence ID" value="CUS22047.1"/>
    <property type="molecule type" value="Genomic_DNA"/>
</dbReference>
<dbReference type="GO" id="GO:0097354">
    <property type="term" value="P:prenylation"/>
    <property type="evidence" value="ECO:0007669"/>
    <property type="project" value="UniProtKB-UniRule"/>
</dbReference>
<dbReference type="InterPro" id="IPR045089">
    <property type="entry name" value="PGGT1B-like"/>
</dbReference>
<dbReference type="AlphaFoldDB" id="A0A0P1KSR1"/>
<dbReference type="Proteomes" id="UP000236544">
    <property type="component" value="Unassembled WGS sequence"/>
</dbReference>
<comment type="catalytic activity">
    <reaction evidence="9">
        <text>L-cysteinyl-[protein] + (2E,6E)-farnesyl diphosphate = S-(2E,6E)-farnesyl-L-cysteinyl-[protein] + diphosphate</text>
        <dbReference type="Rhea" id="RHEA:13345"/>
        <dbReference type="Rhea" id="RHEA-COMP:10131"/>
        <dbReference type="Rhea" id="RHEA-COMP:11535"/>
        <dbReference type="ChEBI" id="CHEBI:29950"/>
        <dbReference type="ChEBI" id="CHEBI:33019"/>
        <dbReference type="ChEBI" id="CHEBI:86019"/>
        <dbReference type="ChEBI" id="CHEBI:175763"/>
    </reaction>
</comment>
<keyword evidence="7" id="KW-0677">Repeat</keyword>
<dbReference type="SUPFAM" id="SSF48239">
    <property type="entry name" value="Terpenoid cyclases/Protein prenyltransferases"/>
    <property type="match status" value="1"/>
</dbReference>
<dbReference type="GO" id="GO:0004660">
    <property type="term" value="F:protein farnesyltransferase activity"/>
    <property type="evidence" value="ECO:0007669"/>
    <property type="project" value="UniProtKB-UniRule"/>
</dbReference>
<evidence type="ECO:0000256" key="6">
    <source>
        <dbReference type="ARBA" id="ARBA00022723"/>
    </source>
</evidence>
<dbReference type="GO" id="GO:0005965">
    <property type="term" value="C:protein farnesyltransferase complex"/>
    <property type="evidence" value="ECO:0007669"/>
    <property type="project" value="UniProtKB-UniRule"/>
</dbReference>
<sequence length="418" mass="46327">MAGRDLRTVRFINTQLLGRRRPTVELVSEDEGDLQEDSAIAMNSLSTETTADREEVLFDCAELYEALADVEPTLLKHAHRGYLDYALSHPLPPQMKALDASQPWLLYWTACALRLMEPQWLAPDMQRKMFHKLALCALDSGPYCGGFGQHPHLVCNYAAINALALCDNVDDCWASIKREGIYEWLLTLKTPGGGFRTGALLGECDSRSTYCALSVASMLDVLTPELCEGVETFLLRCQTYEGGFGACSHEDEAHGGYTFCAAAGLAILGSLHKCDTAKLLEWCSARQTNEEKGLSGRSNKLVDGCYSYWVGAVAAILEAYGLGESVDKRQLREYILKCCQSKERPGLRDKPGKSPDYYHTAYVLMGLSATEYSFSAHDSPQRMQSTPIVERPDVEPVNPVFGLPIDVLTRFMDYNAAR</sequence>
<evidence type="ECO:0000256" key="9">
    <source>
        <dbReference type="RuleBase" id="RU365056"/>
    </source>
</evidence>
<comment type="function">
    <text evidence="9">Catalyzes the transfer of a farnesyl moiety from farnesyl diphosphate to a cysteine at the fourth position from the C-terminus of several proteins. The beta subunit is responsible for peptide-binding.</text>
</comment>
<feature type="domain" description="Prenyltransferase alpha-alpha toroid" evidence="10">
    <location>
        <begin position="74"/>
        <end position="402"/>
    </location>
</feature>
<dbReference type="EC" id="2.5.1.58" evidence="2 9"/>
<dbReference type="InterPro" id="IPR001330">
    <property type="entry name" value="Prenyltrans"/>
</dbReference>
<name>A0A0P1KSR1_9SACH</name>
<dbReference type="OrthoDB" id="10261146at2759"/>
<dbReference type="CDD" id="cd02893">
    <property type="entry name" value="FTase"/>
    <property type="match status" value="1"/>
</dbReference>
<evidence type="ECO:0000256" key="1">
    <source>
        <dbReference type="ARBA" id="ARBA00010497"/>
    </source>
</evidence>
<gene>
    <name evidence="11" type="ORF">LAQU0_S04e06964g</name>
</gene>
<evidence type="ECO:0000256" key="3">
    <source>
        <dbReference type="ARBA" id="ARBA00015798"/>
    </source>
</evidence>
<organism evidence="11 12">
    <name type="scientific">Lachancea quebecensis</name>
    <dbReference type="NCBI Taxonomy" id="1654605"/>
    <lineage>
        <taxon>Eukaryota</taxon>
        <taxon>Fungi</taxon>
        <taxon>Dikarya</taxon>
        <taxon>Ascomycota</taxon>
        <taxon>Saccharomycotina</taxon>
        <taxon>Saccharomycetes</taxon>
        <taxon>Saccharomycetales</taxon>
        <taxon>Saccharomycetaceae</taxon>
        <taxon>Lachancea</taxon>
    </lineage>
</organism>
<reference evidence="12" key="1">
    <citation type="submission" date="2015-10" db="EMBL/GenBank/DDBJ databases">
        <authorList>
            <person name="Devillers H."/>
        </authorList>
    </citation>
    <scope>NUCLEOTIDE SEQUENCE [LARGE SCALE GENOMIC DNA]</scope>
</reference>
<comment type="cofactor">
    <cofactor evidence="9">
        <name>Zn(2+)</name>
        <dbReference type="ChEBI" id="CHEBI:29105"/>
    </cofactor>
    <text evidence="9">Binds 1 zinc ion per subunit.</text>
</comment>
<evidence type="ECO:0000256" key="8">
    <source>
        <dbReference type="ARBA" id="ARBA00022833"/>
    </source>
</evidence>
<evidence type="ECO:0000259" key="10">
    <source>
        <dbReference type="Pfam" id="PF00432"/>
    </source>
</evidence>
<keyword evidence="5 9" id="KW-0808">Transferase</keyword>